<keyword evidence="8" id="KW-1185">Reference proteome</keyword>
<evidence type="ECO:0000256" key="4">
    <source>
        <dbReference type="SAM" id="Phobius"/>
    </source>
</evidence>
<dbReference type="EMBL" id="BJNB01000021">
    <property type="protein sequence ID" value="GEB97985.1"/>
    <property type="molecule type" value="Genomic_DNA"/>
</dbReference>
<evidence type="ECO:0000256" key="2">
    <source>
        <dbReference type="ARBA" id="ARBA00022801"/>
    </source>
</evidence>
<dbReference type="KEGG" id="cfc:CFLV_02840"/>
<comment type="similarity">
    <text evidence="1">Belongs to the 'GDXG' lipolytic enzyme family.</text>
</comment>
<dbReference type="PANTHER" id="PTHR48081">
    <property type="entry name" value="AB HYDROLASE SUPERFAMILY PROTEIN C4A8.06C"/>
    <property type="match status" value="1"/>
</dbReference>
<reference evidence="7 9" key="2">
    <citation type="submission" date="2019-06" db="EMBL/GenBank/DDBJ databases">
        <title>Whole genome shotgun sequence of Corynebacterium flavescens NBRC 14136.</title>
        <authorList>
            <person name="Hosoyama A."/>
            <person name="Uohara A."/>
            <person name="Ohji S."/>
            <person name="Ichikawa N."/>
        </authorList>
    </citation>
    <scope>NUCLEOTIDE SEQUENCE [LARGE SCALE GENOMIC DNA]</scope>
    <source>
        <strain evidence="7 9">NBRC 14136</strain>
    </source>
</reference>
<dbReference type="Gene3D" id="3.40.50.1820">
    <property type="entry name" value="alpha/beta hydrolase"/>
    <property type="match status" value="1"/>
</dbReference>
<dbReference type="OrthoDB" id="3181909at2"/>
<evidence type="ECO:0000313" key="9">
    <source>
        <dbReference type="Proteomes" id="UP000315353"/>
    </source>
</evidence>
<feature type="transmembrane region" description="Helical" evidence="4">
    <location>
        <begin position="40"/>
        <end position="59"/>
    </location>
</feature>
<gene>
    <name evidence="7" type="ORF">CFL01nite_14800</name>
    <name evidence="6" type="ORF">CFLV_02840</name>
</gene>
<protein>
    <recommendedName>
        <fullName evidence="5">Alpha/beta hydrolase fold-3 domain-containing protein</fullName>
    </recommendedName>
</protein>
<dbReference type="Proteomes" id="UP000185479">
    <property type="component" value="Chromosome"/>
</dbReference>
<evidence type="ECO:0000256" key="1">
    <source>
        <dbReference type="ARBA" id="ARBA00010515"/>
    </source>
</evidence>
<evidence type="ECO:0000313" key="8">
    <source>
        <dbReference type="Proteomes" id="UP000185479"/>
    </source>
</evidence>
<dbReference type="Proteomes" id="UP000315353">
    <property type="component" value="Unassembled WGS sequence"/>
</dbReference>
<sequence length="334" mass="36377">MRRGVFAAAGIAAGVATGWWGYKRHRLTRAVAPELRSPFLYLDSAFIPGCVVAPLSVLIRSVNLARAMRQPVEVKEIAGECEGHDFHVRILRPPAAQVPAPAVLWMHGGGHLIGSPAFYDPQNSELAATLGAVVISPYYPKSTQALFPAGLNACYAALRWAQEPAEEMGFYKQRIAIAGDSAGGGLAAAVTQRAFDEGHPVCFQALIYPMLDNRTPDKEGAVGKFMWTAPFNRAAWSSYLGKNHRSEGLKRYAAPGRREDLQGLPPTWLVVGELDLFHDEVVDYARRLRGAGVDTTVEVIPGAYHIFDQIRPAAGASRKMFRHFAEALRTGLEG</sequence>
<dbReference type="InterPro" id="IPR013094">
    <property type="entry name" value="AB_hydrolase_3"/>
</dbReference>
<dbReference type="PANTHER" id="PTHR48081:SF8">
    <property type="entry name" value="ALPHA_BETA HYDROLASE FOLD-3 DOMAIN-CONTAINING PROTEIN-RELATED"/>
    <property type="match status" value="1"/>
</dbReference>
<organism evidence="6 8">
    <name type="scientific">Corynebacterium flavescens</name>
    <dbReference type="NCBI Taxonomy" id="28028"/>
    <lineage>
        <taxon>Bacteria</taxon>
        <taxon>Bacillati</taxon>
        <taxon>Actinomycetota</taxon>
        <taxon>Actinomycetes</taxon>
        <taxon>Mycobacteriales</taxon>
        <taxon>Corynebacteriaceae</taxon>
        <taxon>Corynebacterium</taxon>
    </lineage>
</organism>
<evidence type="ECO:0000256" key="3">
    <source>
        <dbReference type="PROSITE-ProRule" id="PRU10038"/>
    </source>
</evidence>
<evidence type="ECO:0000313" key="7">
    <source>
        <dbReference type="EMBL" id="GEB97985.1"/>
    </source>
</evidence>
<proteinExistence type="inferred from homology"/>
<feature type="domain" description="Alpha/beta hydrolase fold-3" evidence="5">
    <location>
        <begin position="103"/>
        <end position="307"/>
    </location>
</feature>
<feature type="active site" evidence="3">
    <location>
        <position position="181"/>
    </location>
</feature>
<dbReference type="InterPro" id="IPR050300">
    <property type="entry name" value="GDXG_lipolytic_enzyme"/>
</dbReference>
<evidence type="ECO:0000259" key="5">
    <source>
        <dbReference type="Pfam" id="PF07859"/>
    </source>
</evidence>
<accession>A0A1L7CK34</accession>
<keyword evidence="4" id="KW-0812">Transmembrane</keyword>
<dbReference type="GeneID" id="82879657"/>
<keyword evidence="4" id="KW-1133">Transmembrane helix</keyword>
<dbReference type="InterPro" id="IPR033140">
    <property type="entry name" value="Lipase_GDXG_put_SER_AS"/>
</dbReference>
<keyword evidence="4" id="KW-0472">Membrane</keyword>
<keyword evidence="2" id="KW-0378">Hydrolase</keyword>
<name>A0A1L7CK34_CORFL</name>
<dbReference type="Pfam" id="PF07859">
    <property type="entry name" value="Abhydrolase_3"/>
    <property type="match status" value="1"/>
</dbReference>
<dbReference type="PROSITE" id="PS01174">
    <property type="entry name" value="LIPASE_GDXG_SER"/>
    <property type="match status" value="1"/>
</dbReference>
<dbReference type="InterPro" id="IPR029058">
    <property type="entry name" value="AB_hydrolase_fold"/>
</dbReference>
<evidence type="ECO:0000313" key="6">
    <source>
        <dbReference type="EMBL" id="APT86231.1"/>
    </source>
</evidence>
<dbReference type="GO" id="GO:0016787">
    <property type="term" value="F:hydrolase activity"/>
    <property type="evidence" value="ECO:0007669"/>
    <property type="project" value="UniProtKB-KW"/>
</dbReference>
<dbReference type="RefSeq" id="WP_075729228.1">
    <property type="nucleotide sequence ID" value="NZ_BJNB01000021.1"/>
</dbReference>
<dbReference type="STRING" id="28028.CFLV_02840"/>
<reference evidence="6 8" key="1">
    <citation type="submission" date="2014-08" db="EMBL/GenBank/DDBJ databases">
        <title>Complete genome sequence of Corynebacterium flavescens OJ8(T)(=DSM 20296(T)), isolated from cheese.</title>
        <authorList>
            <person name="Ruckert C."/>
            <person name="Albersmeier A."/>
            <person name="Winkler A."/>
            <person name="Kalinowski J."/>
        </authorList>
    </citation>
    <scope>NUCLEOTIDE SEQUENCE [LARGE SCALE GENOMIC DNA]</scope>
    <source>
        <strain evidence="6 8">OJ8</strain>
    </source>
</reference>
<dbReference type="AlphaFoldDB" id="A0A1L7CK34"/>
<dbReference type="EMBL" id="CP009246">
    <property type="protein sequence ID" value="APT86231.1"/>
    <property type="molecule type" value="Genomic_DNA"/>
</dbReference>
<dbReference type="SUPFAM" id="SSF53474">
    <property type="entry name" value="alpha/beta-Hydrolases"/>
    <property type="match status" value="1"/>
</dbReference>